<feature type="region of interest" description="Disordered" evidence="1">
    <location>
        <begin position="1"/>
        <end position="81"/>
    </location>
</feature>
<feature type="compositionally biased region" description="Pro residues" evidence="1">
    <location>
        <begin position="48"/>
        <end position="59"/>
    </location>
</feature>
<dbReference type="Gene3D" id="2.30.29.30">
    <property type="entry name" value="Pleckstrin-homology domain (PH domain)/Phosphotyrosine-binding domain (PTB)"/>
    <property type="match status" value="1"/>
</dbReference>
<feature type="compositionally biased region" description="Low complexity" evidence="1">
    <location>
        <begin position="327"/>
        <end position="339"/>
    </location>
</feature>
<dbReference type="SUPFAM" id="SSF50729">
    <property type="entry name" value="PH domain-like"/>
    <property type="match status" value="1"/>
</dbReference>
<evidence type="ECO:0000259" key="2">
    <source>
        <dbReference type="Pfam" id="PF15410"/>
    </source>
</evidence>
<feature type="domain" description="Pleckstrin homology" evidence="2">
    <location>
        <begin position="91"/>
        <end position="210"/>
    </location>
</feature>
<name>A0A3N2PVK8_SODAK</name>
<dbReference type="InterPro" id="IPR041681">
    <property type="entry name" value="PH_9"/>
</dbReference>
<dbReference type="Pfam" id="PF15410">
    <property type="entry name" value="PH_9"/>
    <property type="match status" value="1"/>
</dbReference>
<sequence>MTSPRTVDGPSTPTVQGQSPQNGAARRRRRLSVEEDYFYEQVMTTSPRRPPAEPPPPYRPFAGRRTLSRAVPKRRSDDVLPPYSTDIDLQGVWETKMEIEDTNKRADSRQWSTVLIELRGTQIKLYSVKNDWAQWGWGVTKDWVTAMSPDNPPWVRKGALLRAYTLQHADAGIAADYKKRRNVIRLRLETDQLLIACVESTTFVKWLDALFAAMAIAEPLEEREFPPDQSIPRTHRSRWLRTSSSLPGRHYYPIPTPRPLSQLRLTPPNGGNDSRAASRDYSPNQASSMSLALNVDPETNSSPAPESQNPGQNPKPVLPFPFPSPTSSPTLTPSSAVASRHGRMPADRPSTRRSAASASTYRHHATASVTDLCRPWHASTVAPTGKWTPHHGIWTVEDDIRYARLCFSVLLYQSPRKSEYVVLRGTRWFVDWETGRMIRVLPPRYGQFDNDRPARRLLHY</sequence>
<feature type="compositionally biased region" description="Polar residues" evidence="1">
    <location>
        <begin position="1"/>
        <end position="22"/>
    </location>
</feature>
<evidence type="ECO:0000313" key="3">
    <source>
        <dbReference type="EMBL" id="ROT38529.1"/>
    </source>
</evidence>
<dbReference type="PANTHER" id="PTHR37283:SF1">
    <property type="entry name" value="PH DOMAIN-CONTAINING PROTEIN YHR131C"/>
    <property type="match status" value="1"/>
</dbReference>
<dbReference type="STRING" id="1314773.A0A3N2PVK8"/>
<feature type="region of interest" description="Disordered" evidence="1">
    <location>
        <begin position="248"/>
        <end position="361"/>
    </location>
</feature>
<feature type="compositionally biased region" description="Polar residues" evidence="1">
    <location>
        <begin position="281"/>
        <end position="312"/>
    </location>
</feature>
<dbReference type="InterPro" id="IPR011993">
    <property type="entry name" value="PH-like_dom_sf"/>
</dbReference>
<protein>
    <recommendedName>
        <fullName evidence="2">Pleckstrin homology domain-containing protein</fullName>
    </recommendedName>
</protein>
<dbReference type="Proteomes" id="UP000272025">
    <property type="component" value="Unassembled WGS sequence"/>
</dbReference>
<evidence type="ECO:0000313" key="4">
    <source>
        <dbReference type="Proteomes" id="UP000272025"/>
    </source>
</evidence>
<organism evidence="3 4">
    <name type="scientific">Sodiomyces alkalinus (strain CBS 110278 / VKM F-3762 / F11)</name>
    <name type="common">Alkaliphilic filamentous fungus</name>
    <dbReference type="NCBI Taxonomy" id="1314773"/>
    <lineage>
        <taxon>Eukaryota</taxon>
        <taxon>Fungi</taxon>
        <taxon>Dikarya</taxon>
        <taxon>Ascomycota</taxon>
        <taxon>Pezizomycotina</taxon>
        <taxon>Sordariomycetes</taxon>
        <taxon>Hypocreomycetidae</taxon>
        <taxon>Glomerellales</taxon>
        <taxon>Plectosphaerellaceae</taxon>
        <taxon>Sodiomyces</taxon>
    </lineage>
</organism>
<dbReference type="GeneID" id="39575438"/>
<keyword evidence="4" id="KW-1185">Reference proteome</keyword>
<accession>A0A3N2PVK8</accession>
<dbReference type="OrthoDB" id="5865767at2759"/>
<feature type="compositionally biased region" description="Pro residues" evidence="1">
    <location>
        <begin position="316"/>
        <end position="326"/>
    </location>
</feature>
<evidence type="ECO:0000256" key="1">
    <source>
        <dbReference type="SAM" id="MobiDB-lite"/>
    </source>
</evidence>
<reference evidence="3 4" key="1">
    <citation type="journal article" date="2018" name="Mol. Ecol.">
        <title>The obligate alkalophilic soda-lake fungus Sodiomyces alkalinus has shifted to a protein diet.</title>
        <authorList>
            <person name="Grum-Grzhimaylo A.A."/>
            <person name="Falkoski D.L."/>
            <person name="van den Heuvel J."/>
            <person name="Valero-Jimenez C.A."/>
            <person name="Min B."/>
            <person name="Choi I.G."/>
            <person name="Lipzen A."/>
            <person name="Daum C.G."/>
            <person name="Aanen D.K."/>
            <person name="Tsang A."/>
            <person name="Henrissat B."/>
            <person name="Bilanenko E.N."/>
            <person name="de Vries R.P."/>
            <person name="van Kan J.A.L."/>
            <person name="Grigoriev I.V."/>
            <person name="Debets A.J.M."/>
        </authorList>
    </citation>
    <scope>NUCLEOTIDE SEQUENCE [LARGE SCALE GENOMIC DNA]</scope>
    <source>
        <strain evidence="3 4">F11</strain>
    </source>
</reference>
<dbReference type="RefSeq" id="XP_028466335.1">
    <property type="nucleotide sequence ID" value="XM_028606960.1"/>
</dbReference>
<dbReference type="EMBL" id="ML119055">
    <property type="protein sequence ID" value="ROT38529.1"/>
    <property type="molecule type" value="Genomic_DNA"/>
</dbReference>
<dbReference type="AlphaFoldDB" id="A0A3N2PVK8"/>
<proteinExistence type="predicted"/>
<dbReference type="PANTHER" id="PTHR37283">
    <property type="entry name" value="PH DOMAIN-CONTAINING PROTEIN YHR131C"/>
    <property type="match status" value="1"/>
</dbReference>
<gene>
    <name evidence="3" type="ORF">SODALDRAFT_164338</name>
</gene>